<dbReference type="OrthoDB" id="5370359at2759"/>
<accession>A0A8H5I0E0</accession>
<dbReference type="EMBL" id="JAACJN010000004">
    <property type="protein sequence ID" value="KAF5392838.1"/>
    <property type="molecule type" value="Genomic_DNA"/>
</dbReference>
<organism evidence="1 2">
    <name type="scientific">Collybiopsis confluens</name>
    <dbReference type="NCBI Taxonomy" id="2823264"/>
    <lineage>
        <taxon>Eukaryota</taxon>
        <taxon>Fungi</taxon>
        <taxon>Dikarya</taxon>
        <taxon>Basidiomycota</taxon>
        <taxon>Agaricomycotina</taxon>
        <taxon>Agaricomycetes</taxon>
        <taxon>Agaricomycetidae</taxon>
        <taxon>Agaricales</taxon>
        <taxon>Marasmiineae</taxon>
        <taxon>Omphalotaceae</taxon>
        <taxon>Collybiopsis</taxon>
    </lineage>
</organism>
<name>A0A8H5I0E0_9AGAR</name>
<keyword evidence="2" id="KW-1185">Reference proteome</keyword>
<evidence type="ECO:0000313" key="2">
    <source>
        <dbReference type="Proteomes" id="UP000518752"/>
    </source>
</evidence>
<gene>
    <name evidence="1" type="ORF">D9757_000966</name>
</gene>
<dbReference type="AlphaFoldDB" id="A0A8H5I0E0"/>
<proteinExistence type="predicted"/>
<evidence type="ECO:0000313" key="1">
    <source>
        <dbReference type="EMBL" id="KAF5392838.1"/>
    </source>
</evidence>
<comment type="caution">
    <text evidence="1">The sequence shown here is derived from an EMBL/GenBank/DDBJ whole genome shotgun (WGS) entry which is preliminary data.</text>
</comment>
<protein>
    <submittedName>
        <fullName evidence="1">Uncharacterized protein</fullName>
    </submittedName>
</protein>
<sequence length="118" mass="13126">MQKRGPKTGSKRQPASDVENLVYKMLAAPEDALVIRDILVELAKYARSLEDQLDRLKPPVILSSSPERYQLTEGAVEEDSNVFDALASRLTSQLGFGKFQKRYGAFITQKLLQTALVG</sequence>
<reference evidence="1 2" key="1">
    <citation type="journal article" date="2020" name="ISME J.">
        <title>Uncovering the hidden diversity of litter-decomposition mechanisms in mushroom-forming fungi.</title>
        <authorList>
            <person name="Floudas D."/>
            <person name="Bentzer J."/>
            <person name="Ahren D."/>
            <person name="Johansson T."/>
            <person name="Persson P."/>
            <person name="Tunlid A."/>
        </authorList>
    </citation>
    <scope>NUCLEOTIDE SEQUENCE [LARGE SCALE GENOMIC DNA]</scope>
    <source>
        <strain evidence="1 2">CBS 406.79</strain>
    </source>
</reference>
<dbReference type="Proteomes" id="UP000518752">
    <property type="component" value="Unassembled WGS sequence"/>
</dbReference>